<accession>G4TNG8</accession>
<dbReference type="InParanoid" id="G4TNG8"/>
<comment type="caution">
    <text evidence="1">The sequence shown here is derived from an EMBL/GenBank/DDBJ whole genome shotgun (WGS) entry which is preliminary data.</text>
</comment>
<dbReference type="Proteomes" id="UP000007148">
    <property type="component" value="Unassembled WGS sequence"/>
</dbReference>
<keyword evidence="2" id="KW-1185">Reference proteome</keyword>
<proteinExistence type="predicted"/>
<name>G4TNG8_SERID</name>
<dbReference type="EMBL" id="CAFZ01000187">
    <property type="protein sequence ID" value="CCA72849.1"/>
    <property type="molecule type" value="Genomic_DNA"/>
</dbReference>
<organism evidence="1 2">
    <name type="scientific">Serendipita indica (strain DSM 11827)</name>
    <name type="common">Root endophyte fungus</name>
    <name type="synonym">Piriformospora indica</name>
    <dbReference type="NCBI Taxonomy" id="1109443"/>
    <lineage>
        <taxon>Eukaryota</taxon>
        <taxon>Fungi</taxon>
        <taxon>Dikarya</taxon>
        <taxon>Basidiomycota</taxon>
        <taxon>Agaricomycotina</taxon>
        <taxon>Agaricomycetes</taxon>
        <taxon>Sebacinales</taxon>
        <taxon>Serendipitaceae</taxon>
        <taxon>Serendipita</taxon>
    </lineage>
</organism>
<gene>
    <name evidence="1" type="ORF">PIIN_06785</name>
</gene>
<evidence type="ECO:0000313" key="1">
    <source>
        <dbReference type="EMBL" id="CCA72849.1"/>
    </source>
</evidence>
<sequence>MFQFLSPTNFVCLTTPICVISSFCQGDTCVSNATSYGLQESVIAASEAAVHCANMAATLVEASELFIFRLDLKALWP</sequence>
<evidence type="ECO:0000313" key="2">
    <source>
        <dbReference type="Proteomes" id="UP000007148"/>
    </source>
</evidence>
<dbReference type="AlphaFoldDB" id="G4TNG8"/>
<protein>
    <submittedName>
        <fullName evidence="1">Uncharacterized protein</fullName>
    </submittedName>
</protein>
<reference evidence="1 2" key="1">
    <citation type="journal article" date="2011" name="PLoS Pathog.">
        <title>Endophytic Life Strategies Decoded by Genome and Transcriptome Analyses of the Mutualistic Root Symbiont Piriformospora indica.</title>
        <authorList>
            <person name="Zuccaro A."/>
            <person name="Lahrmann U."/>
            <person name="Guldener U."/>
            <person name="Langen G."/>
            <person name="Pfiffi S."/>
            <person name="Biedenkopf D."/>
            <person name="Wong P."/>
            <person name="Samans B."/>
            <person name="Grimm C."/>
            <person name="Basiewicz M."/>
            <person name="Murat C."/>
            <person name="Martin F."/>
            <person name="Kogel K.H."/>
        </authorList>
    </citation>
    <scope>NUCLEOTIDE SEQUENCE [LARGE SCALE GENOMIC DNA]</scope>
    <source>
        <strain evidence="1 2">DSM 11827</strain>
    </source>
</reference>
<dbReference type="HOGENOM" id="CLU_2638972_0_0_1"/>